<reference evidence="2" key="1">
    <citation type="submission" date="2016-11" db="UniProtKB">
        <authorList>
            <consortium name="WormBaseParasite"/>
        </authorList>
    </citation>
    <scope>IDENTIFICATION</scope>
</reference>
<protein>
    <submittedName>
        <fullName evidence="2">Chemokine (C-C motif) ligand 14</fullName>
    </submittedName>
</protein>
<organism evidence="1 2">
    <name type="scientific">Heterorhabditis bacteriophora</name>
    <name type="common">Entomopathogenic nematode worm</name>
    <dbReference type="NCBI Taxonomy" id="37862"/>
    <lineage>
        <taxon>Eukaryota</taxon>
        <taxon>Metazoa</taxon>
        <taxon>Ecdysozoa</taxon>
        <taxon>Nematoda</taxon>
        <taxon>Chromadorea</taxon>
        <taxon>Rhabditida</taxon>
        <taxon>Rhabditina</taxon>
        <taxon>Rhabditomorpha</taxon>
        <taxon>Strongyloidea</taxon>
        <taxon>Heterorhabditidae</taxon>
        <taxon>Heterorhabditis</taxon>
    </lineage>
</organism>
<name>A0A1I7X7Y8_HETBA</name>
<dbReference type="WBParaSite" id="Hba_13598">
    <property type="protein sequence ID" value="Hba_13598"/>
    <property type="gene ID" value="Hba_13598"/>
</dbReference>
<sequence length="29" mass="3259">MSNYLFIVTAAAFAMYAEAQCFLLDININ</sequence>
<evidence type="ECO:0000313" key="2">
    <source>
        <dbReference type="WBParaSite" id="Hba_13598"/>
    </source>
</evidence>
<proteinExistence type="predicted"/>
<dbReference type="Proteomes" id="UP000095283">
    <property type="component" value="Unplaced"/>
</dbReference>
<evidence type="ECO:0000313" key="1">
    <source>
        <dbReference type="Proteomes" id="UP000095283"/>
    </source>
</evidence>
<keyword evidence="1" id="KW-1185">Reference proteome</keyword>
<accession>A0A1I7X7Y8</accession>
<dbReference type="AlphaFoldDB" id="A0A1I7X7Y8"/>